<accession>H3HDP4</accession>
<keyword evidence="1" id="KW-0732">Signal</keyword>
<sequence length="215" mass="23093">MSLNLLVTAVFCVIAALVSLTAAQPAFVYHFDADSAAGIEGAIHFKYAGDDSSIATVSAALDFSRVNASAVRAFDRLCAEPVTEYKFHIHVRWSSALRSASFGQCSLRAAGNHYDPLFACSPDSEHVDSPQCRSKVAKYACNPTNYAKDPRVCEEGDLSGKFGNLVLNSEHKAAGTWVDTHFPLASENRPSWSIVLHAVCGAHATRIACAVEEKA</sequence>
<dbReference type="EnsemblProtists" id="Phyra96318">
    <property type="protein sequence ID" value="Phyra96318"/>
    <property type="gene ID" value="Phyra96318"/>
</dbReference>
<dbReference type="InParanoid" id="H3HDP4"/>
<feature type="signal peptide" evidence="1">
    <location>
        <begin position="1"/>
        <end position="23"/>
    </location>
</feature>
<dbReference type="GeneID" id="94219079"/>
<dbReference type="GO" id="GO:0046872">
    <property type="term" value="F:metal ion binding"/>
    <property type="evidence" value="ECO:0007669"/>
    <property type="project" value="InterPro"/>
</dbReference>
<feature type="chain" id="PRO_5003587646" evidence="1">
    <location>
        <begin position="24"/>
        <end position="215"/>
    </location>
</feature>
<evidence type="ECO:0000313" key="3">
    <source>
        <dbReference type="Proteomes" id="UP000005238"/>
    </source>
</evidence>
<dbReference type="Proteomes" id="UP000005238">
    <property type="component" value="Unassembled WGS sequence"/>
</dbReference>
<evidence type="ECO:0000256" key="1">
    <source>
        <dbReference type="SAM" id="SignalP"/>
    </source>
</evidence>
<dbReference type="VEuPathDB" id="FungiDB:KRP22_14303"/>
<protein>
    <submittedName>
        <fullName evidence="2">Uncharacterized protein</fullName>
    </submittedName>
</protein>
<dbReference type="RefSeq" id="XP_067739567.1">
    <property type="nucleotide sequence ID" value="XM_067883302.1"/>
</dbReference>
<dbReference type="EMBL" id="DS566068">
    <property type="status" value="NOT_ANNOTATED_CDS"/>
    <property type="molecule type" value="Genomic_DNA"/>
</dbReference>
<keyword evidence="3" id="KW-1185">Reference proteome</keyword>
<dbReference type="InterPro" id="IPR036423">
    <property type="entry name" value="SOD-like_Cu/Zn_dom_sf"/>
</dbReference>
<dbReference type="OrthoDB" id="159229at2759"/>
<dbReference type="AlphaFoldDB" id="H3HDP4"/>
<reference evidence="3" key="1">
    <citation type="journal article" date="2006" name="Science">
        <title>Phytophthora genome sequences uncover evolutionary origins and mechanisms of pathogenesis.</title>
        <authorList>
            <person name="Tyler B.M."/>
            <person name="Tripathy S."/>
            <person name="Zhang X."/>
            <person name="Dehal P."/>
            <person name="Jiang R.H."/>
            <person name="Aerts A."/>
            <person name="Arredondo F.D."/>
            <person name="Baxter L."/>
            <person name="Bensasson D."/>
            <person name="Beynon J.L."/>
            <person name="Chapman J."/>
            <person name="Damasceno C.M."/>
            <person name="Dorrance A.E."/>
            <person name="Dou D."/>
            <person name="Dickerman A.W."/>
            <person name="Dubchak I.L."/>
            <person name="Garbelotto M."/>
            <person name="Gijzen M."/>
            <person name="Gordon S.G."/>
            <person name="Govers F."/>
            <person name="Grunwald N.J."/>
            <person name="Huang W."/>
            <person name="Ivors K.L."/>
            <person name="Jones R.W."/>
            <person name="Kamoun S."/>
            <person name="Krampis K."/>
            <person name="Lamour K.H."/>
            <person name="Lee M.K."/>
            <person name="McDonald W.H."/>
            <person name="Medina M."/>
            <person name="Meijer H.J."/>
            <person name="Nordberg E.K."/>
            <person name="Maclean D.J."/>
            <person name="Ospina-Giraldo M.D."/>
            <person name="Morris P.F."/>
            <person name="Phuntumart V."/>
            <person name="Putnam N.H."/>
            <person name="Rash S."/>
            <person name="Rose J.K."/>
            <person name="Sakihama Y."/>
            <person name="Salamov A.A."/>
            <person name="Savidor A."/>
            <person name="Scheuring C.F."/>
            <person name="Smith B.M."/>
            <person name="Sobral B.W."/>
            <person name="Terry A."/>
            <person name="Torto-Alalibo T.A."/>
            <person name="Win J."/>
            <person name="Xu Z."/>
            <person name="Zhang H."/>
            <person name="Grigoriev I.V."/>
            <person name="Rokhsar D.S."/>
            <person name="Boore J.L."/>
        </authorList>
    </citation>
    <scope>NUCLEOTIDE SEQUENCE [LARGE SCALE GENOMIC DNA]</scope>
    <source>
        <strain evidence="3">Pr102</strain>
    </source>
</reference>
<organism evidence="2 3">
    <name type="scientific">Phytophthora ramorum</name>
    <name type="common">Sudden oak death agent</name>
    <dbReference type="NCBI Taxonomy" id="164328"/>
    <lineage>
        <taxon>Eukaryota</taxon>
        <taxon>Sar</taxon>
        <taxon>Stramenopiles</taxon>
        <taxon>Oomycota</taxon>
        <taxon>Peronosporomycetes</taxon>
        <taxon>Peronosporales</taxon>
        <taxon>Peronosporaceae</taxon>
        <taxon>Phytophthora</taxon>
    </lineage>
</organism>
<proteinExistence type="predicted"/>
<dbReference type="HOGENOM" id="CLU_062735_0_0_1"/>
<name>H3HDP4_PHYRM</name>
<dbReference type="GO" id="GO:0006801">
    <property type="term" value="P:superoxide metabolic process"/>
    <property type="evidence" value="ECO:0007669"/>
    <property type="project" value="InterPro"/>
</dbReference>
<reference evidence="2" key="2">
    <citation type="submission" date="2015-06" db="UniProtKB">
        <authorList>
            <consortium name="EnsemblProtists"/>
        </authorList>
    </citation>
    <scope>IDENTIFICATION</scope>
    <source>
        <strain evidence="2">Pr102</strain>
    </source>
</reference>
<dbReference type="SUPFAM" id="SSF49329">
    <property type="entry name" value="Cu,Zn superoxide dismutase-like"/>
    <property type="match status" value="1"/>
</dbReference>
<dbReference type="OMA" id="RATGNHY"/>
<evidence type="ECO:0000313" key="2">
    <source>
        <dbReference type="EnsemblProtists" id="Phyra96318"/>
    </source>
</evidence>
<dbReference type="STRING" id="164328.H3HDP4"/>
<dbReference type="VEuPathDB" id="FungiDB:KRP23_12659"/>
<dbReference type="Gene3D" id="2.60.40.200">
    <property type="entry name" value="Superoxide dismutase, copper/zinc binding domain"/>
    <property type="match status" value="1"/>
</dbReference>
<dbReference type="eggNOG" id="ENOG502RFNS">
    <property type="taxonomic scope" value="Eukaryota"/>
</dbReference>